<dbReference type="AlphaFoldDB" id="A0A2M7VK88"/>
<evidence type="ECO:0000313" key="2">
    <source>
        <dbReference type="Proteomes" id="UP000231469"/>
    </source>
</evidence>
<dbReference type="Proteomes" id="UP000231469">
    <property type="component" value="Unassembled WGS sequence"/>
</dbReference>
<dbReference type="EMBL" id="PFPS01000072">
    <property type="protein sequence ID" value="PJA02252.1"/>
    <property type="molecule type" value="Genomic_DNA"/>
</dbReference>
<sequence length="73" mass="7970">MFGGGCCILDGLDTDINDIDYHLQAGNLTLQEEGCIQINANTALQFDSGKKINLIKPNIYILKSASNTKIIKQ</sequence>
<accession>A0A2M7VK88</accession>
<name>A0A2M7VK88_9BACT</name>
<comment type="caution">
    <text evidence="1">The sequence shown here is derived from an EMBL/GenBank/DDBJ whole genome shotgun (WGS) entry which is preliminary data.</text>
</comment>
<evidence type="ECO:0000313" key="1">
    <source>
        <dbReference type="EMBL" id="PJA02252.1"/>
    </source>
</evidence>
<gene>
    <name evidence="1" type="ORF">COX73_01770</name>
</gene>
<organism evidence="1 2">
    <name type="scientific">bacterium (Candidatus Gribaldobacteria) CG_4_10_14_0_2_um_filter_36_18</name>
    <dbReference type="NCBI Taxonomy" id="2014264"/>
    <lineage>
        <taxon>Bacteria</taxon>
        <taxon>Candidatus Gribaldobacteria</taxon>
    </lineage>
</organism>
<protein>
    <submittedName>
        <fullName evidence="1">Uncharacterized protein</fullName>
    </submittedName>
</protein>
<reference evidence="2" key="1">
    <citation type="submission" date="2017-09" db="EMBL/GenBank/DDBJ databases">
        <title>Depth-based differentiation of microbial function through sediment-hosted aquifers and enrichment of novel symbionts in the deep terrestrial subsurface.</title>
        <authorList>
            <person name="Probst A.J."/>
            <person name="Ladd B."/>
            <person name="Jarett J.K."/>
            <person name="Geller-Mcgrath D.E."/>
            <person name="Sieber C.M.K."/>
            <person name="Emerson J.B."/>
            <person name="Anantharaman K."/>
            <person name="Thomas B.C."/>
            <person name="Malmstrom R."/>
            <person name="Stieglmeier M."/>
            <person name="Klingl A."/>
            <person name="Woyke T."/>
            <person name="Ryan C.M."/>
            <person name="Banfield J.F."/>
        </authorList>
    </citation>
    <scope>NUCLEOTIDE SEQUENCE [LARGE SCALE GENOMIC DNA]</scope>
</reference>
<proteinExistence type="predicted"/>